<reference evidence="19" key="1">
    <citation type="submission" date="2016-10" db="EMBL/GenBank/DDBJ databases">
        <authorList>
            <person name="Varghese N."/>
            <person name="Submissions S."/>
        </authorList>
    </citation>
    <scope>NUCLEOTIDE SEQUENCE [LARGE SCALE GENOMIC DNA]</scope>
    <source>
        <strain evidence="19">DSM 8344</strain>
    </source>
</reference>
<dbReference type="SUPFAM" id="SSF47226">
    <property type="entry name" value="Histidine-containing phosphotransfer domain, HPT domain"/>
    <property type="match status" value="1"/>
</dbReference>
<keyword evidence="13" id="KW-0175">Coiled coil</keyword>
<feature type="coiled-coil region" evidence="13">
    <location>
        <begin position="1352"/>
        <end position="1410"/>
    </location>
</feature>
<dbReference type="InterPro" id="IPR003594">
    <property type="entry name" value="HATPase_dom"/>
</dbReference>
<dbReference type="InterPro" id="IPR005467">
    <property type="entry name" value="His_kinase_dom"/>
</dbReference>
<dbReference type="SUPFAM" id="SSF52172">
    <property type="entry name" value="CheY-like"/>
    <property type="match status" value="1"/>
</dbReference>
<dbReference type="SUPFAM" id="SSF55874">
    <property type="entry name" value="ATPase domain of HSP90 chaperone/DNA topoisomerase II/histidine kinase"/>
    <property type="match status" value="1"/>
</dbReference>
<keyword evidence="6" id="KW-0808">Transferase</keyword>
<dbReference type="SMART" id="SM00065">
    <property type="entry name" value="GAF"/>
    <property type="match status" value="1"/>
</dbReference>
<dbReference type="InterPro" id="IPR053159">
    <property type="entry name" value="Hybrid_Histidine_Kinase"/>
</dbReference>
<dbReference type="PROSITE" id="PS50894">
    <property type="entry name" value="HPT"/>
    <property type="match status" value="1"/>
</dbReference>
<dbReference type="RefSeq" id="WP_092334498.1">
    <property type="nucleotide sequence ID" value="NZ_FNCP01000018.1"/>
</dbReference>
<evidence type="ECO:0000256" key="2">
    <source>
        <dbReference type="ARBA" id="ARBA00006402"/>
    </source>
</evidence>
<dbReference type="STRING" id="1121419.SAMN05443529_11819"/>
<dbReference type="EC" id="2.7.13.3" evidence="3"/>
<evidence type="ECO:0000256" key="1">
    <source>
        <dbReference type="ARBA" id="ARBA00000085"/>
    </source>
</evidence>
<dbReference type="InterPro" id="IPR003661">
    <property type="entry name" value="HisK_dim/P_dom"/>
</dbReference>
<evidence type="ECO:0000259" key="15">
    <source>
        <dbReference type="PROSITE" id="PS50109"/>
    </source>
</evidence>
<dbReference type="Pfam" id="PF00512">
    <property type="entry name" value="HisKA"/>
    <property type="match status" value="1"/>
</dbReference>
<evidence type="ECO:0000256" key="7">
    <source>
        <dbReference type="ARBA" id="ARBA00022777"/>
    </source>
</evidence>
<dbReference type="InterPro" id="IPR027417">
    <property type="entry name" value="P-loop_NTPase"/>
</dbReference>
<evidence type="ECO:0000256" key="9">
    <source>
        <dbReference type="ARBA" id="ARBA00024867"/>
    </source>
</evidence>
<feature type="domain" description="Histidine kinase" evidence="15">
    <location>
        <begin position="1410"/>
        <end position="1629"/>
    </location>
</feature>
<dbReference type="Pfam" id="PF00072">
    <property type="entry name" value="Response_reg"/>
    <property type="match status" value="1"/>
</dbReference>
<dbReference type="SMART" id="SM00387">
    <property type="entry name" value="HATPase_c"/>
    <property type="match status" value="1"/>
</dbReference>
<dbReference type="Pfam" id="PF13191">
    <property type="entry name" value="AAA_16"/>
    <property type="match status" value="1"/>
</dbReference>
<dbReference type="InterPro" id="IPR029016">
    <property type="entry name" value="GAF-like_dom_sf"/>
</dbReference>
<evidence type="ECO:0000313" key="19">
    <source>
        <dbReference type="Proteomes" id="UP000198656"/>
    </source>
</evidence>
<dbReference type="GO" id="GO:0005524">
    <property type="term" value="F:ATP binding"/>
    <property type="evidence" value="ECO:0007669"/>
    <property type="project" value="InterPro"/>
</dbReference>
<name>A0A1G8EVX1_9FIRM</name>
<protein>
    <recommendedName>
        <fullName evidence="10">Circadian input-output histidine kinase CikA</fullName>
        <ecNumber evidence="3">2.7.13.3</ecNumber>
    </recommendedName>
    <alternativeName>
        <fullName evidence="4">Stage 0 sporulation protein A homolog</fullName>
    </alternativeName>
</protein>
<dbReference type="PANTHER" id="PTHR43642:SF1">
    <property type="entry name" value="HYBRID SIGNAL TRANSDUCTION HISTIDINE KINASE G"/>
    <property type="match status" value="1"/>
</dbReference>
<dbReference type="Gene3D" id="1.10.510.10">
    <property type="entry name" value="Transferase(Phosphotransferase) domain 1"/>
    <property type="match status" value="1"/>
</dbReference>
<dbReference type="PRINTS" id="PR00344">
    <property type="entry name" value="BCTRLSENSOR"/>
</dbReference>
<dbReference type="Gene3D" id="1.20.120.160">
    <property type="entry name" value="HPT domain"/>
    <property type="match status" value="1"/>
</dbReference>
<keyword evidence="8" id="KW-0902">Two-component regulatory system</keyword>
<dbReference type="PANTHER" id="PTHR43642">
    <property type="entry name" value="HYBRID SIGNAL TRANSDUCTION HISTIDINE KINASE G"/>
    <property type="match status" value="1"/>
</dbReference>
<dbReference type="PROSITE" id="PS50110">
    <property type="entry name" value="RESPONSE_REGULATORY"/>
    <property type="match status" value="1"/>
</dbReference>
<dbReference type="PROSITE" id="PS50109">
    <property type="entry name" value="HIS_KIN"/>
    <property type="match status" value="1"/>
</dbReference>
<evidence type="ECO:0000256" key="8">
    <source>
        <dbReference type="ARBA" id="ARBA00023012"/>
    </source>
</evidence>
<dbReference type="Gene3D" id="1.10.287.130">
    <property type="match status" value="1"/>
</dbReference>
<dbReference type="CDD" id="cd16922">
    <property type="entry name" value="HATPase_EvgS-ArcB-TorS-like"/>
    <property type="match status" value="1"/>
</dbReference>
<dbReference type="InterPro" id="IPR036890">
    <property type="entry name" value="HATPase_C_sf"/>
</dbReference>
<dbReference type="InterPro" id="IPR011009">
    <property type="entry name" value="Kinase-like_dom_sf"/>
</dbReference>
<dbReference type="Gene3D" id="3.40.50.300">
    <property type="entry name" value="P-loop containing nucleotide triphosphate hydrolases"/>
    <property type="match status" value="1"/>
</dbReference>
<dbReference type="GO" id="GO:0000155">
    <property type="term" value="F:phosphorelay sensor kinase activity"/>
    <property type="evidence" value="ECO:0007669"/>
    <property type="project" value="InterPro"/>
</dbReference>
<keyword evidence="7" id="KW-0418">Kinase</keyword>
<dbReference type="SUPFAM" id="SSF47384">
    <property type="entry name" value="Homodimeric domain of signal transducing histidine kinase"/>
    <property type="match status" value="1"/>
</dbReference>
<dbReference type="Pfam" id="PF00069">
    <property type="entry name" value="Pkinase"/>
    <property type="match status" value="1"/>
</dbReference>
<dbReference type="SMART" id="SM00220">
    <property type="entry name" value="S_TKc"/>
    <property type="match status" value="1"/>
</dbReference>
<dbReference type="InterPro" id="IPR008207">
    <property type="entry name" value="Sig_transdc_His_kin_Hpt_dom"/>
</dbReference>
<dbReference type="Gene3D" id="3.30.565.10">
    <property type="entry name" value="Histidine kinase-like ATPase, C-terminal domain"/>
    <property type="match status" value="1"/>
</dbReference>
<dbReference type="EMBL" id="FNCP01000018">
    <property type="protein sequence ID" value="SDH74062.1"/>
    <property type="molecule type" value="Genomic_DNA"/>
</dbReference>
<comment type="catalytic activity">
    <reaction evidence="1">
        <text>ATP + protein L-histidine = ADP + protein N-phospho-L-histidine.</text>
        <dbReference type="EC" id="2.7.13.3"/>
    </reaction>
</comment>
<dbReference type="Gene3D" id="3.30.450.40">
    <property type="match status" value="1"/>
</dbReference>
<evidence type="ECO:0000313" key="18">
    <source>
        <dbReference type="EMBL" id="SDH74062.1"/>
    </source>
</evidence>
<evidence type="ECO:0000256" key="3">
    <source>
        <dbReference type="ARBA" id="ARBA00012438"/>
    </source>
</evidence>
<feature type="modified residue" description="4-aspartylphosphate" evidence="12">
    <location>
        <position position="1705"/>
    </location>
</feature>
<dbReference type="Gene3D" id="3.40.50.2300">
    <property type="match status" value="1"/>
</dbReference>
<evidence type="ECO:0000256" key="10">
    <source>
        <dbReference type="ARBA" id="ARBA00074306"/>
    </source>
</evidence>
<dbReference type="InterPro" id="IPR036097">
    <property type="entry name" value="HisK_dim/P_sf"/>
</dbReference>
<dbReference type="SUPFAM" id="SSF56112">
    <property type="entry name" value="Protein kinase-like (PK-like)"/>
    <property type="match status" value="1"/>
</dbReference>
<sequence>MSDATDLQVIPADKRGESSSELYEELQELLKTSLDLRSALTIGLKTVEAVALLHDRKIVCKNIHPGNILVSSDRESVKLKDMSLPGLPPSHLHYISPEQTGRINQQVDSRTDLYSLGAVLYHLFSGQPPFKGADPLELVYAHLAREVRPLNQLTPEIPSVLSHILRKLLQKKLEDRYQTAYALQHDLEKCLAVLEVKEQGAAEVIEPFEIALLDKPRGLAIPNQLFGREKELETLKQVYQRVLKGQQELIFVSGYSGVGKTSLVKGFLDYVGEGGGIFLAGKFDQYKSNVPYTGFIQAFQPHLRRILSENQTTLSAWQEKLVSALSPNAQLIVDIIPELSLIIGPQPPAARLAPPEAQNRLNDVFLKFIQLFATPESPLVLFLDDLQWTDPSSLRLIEQLIVDRFGSILIIGAYRDQEIAALHPLNLLFRQLEKQGLEAEAINLQPLSLDHVNALLAVSLSRPLQETLAIAEVCHEKTKGNPFFVIQFLYMLKEEGLLSLEARQSAWNWNLPAILGCKVTDNVVDLMISKISKLSPAMVDLLKLAACIGSSFDLHTLEIVTGEPGEDLKDILQAAVESGLIQGAENQYSFLHDRVQQAAYSLLAEETKAATHGKIGKLLYIKLTGQELENRLFELVDHLNLAVDLGPDPAERSFLANLNFRAGLKAKASSAYEPALDYFNLAKQLTGAEAWRTEYPFMLELHIQLAEMAYVCTRFERVGEVAAETMVHCQDILAQARISEIMIATYTAENEFEKAMEIAENTLKLLGVPFPRRPHPGHIILEYLRTTWALRGKQRADLLSLPLMTDEKYKTAMRIFNTAGICSYSASYYATILMVLKALRLSLNHGIAEETIVAYSAYGYIINMLFKKADKGYEFGELALRLQDKLGVYRFDSKIRMIFNMVIRHCKDPLRDTLEDFPQTYLSGFVSGDLLSAGHSIMQYFVCSYFSGRQLSLIEAEMQAHRQAMIKTGHETSQRLCQIYRQTALNFAGLSPDPCALVGEDFDERSLLPIYTQSNDRTIVFNIYFHRLIQYFYFRQPEKALESLPFLDEYLDGVLGTFCLPLLHFYGALVAVANYERLSFSKRLLSMRRIKKSIKALEKLSRSAPENILHKLYLVKAEFARLNKEELKAADWYDLAIRHAETQQFIQEEALANELAGEYYLSGGRQVLAKFYLHHAMSCYREWGAKAKVADLQNRYPMLLLQNPLAITGTAEIPDIDLAAILKIGQAISGEIVLEDLLKLLIRIMLQNSGARRVVFIQNYNNKLTIEAEGKADDNSIRLLESLDLHPQSTDLPIKLITYVARTGETVTLDGDQQTASVLCLPVIIKRKMIGLFYLENDLAPGIFTSERQQVLQVLSSQIAVALENAKQYQNLEKVIADHTRALQEKNLALEESNRKLAEANENKTRFVANISHEIRTPLQGIMGMTSLLKKEGQYEEDYVDLIQSSAASLQGIISDILDISRIESNRIVIEERAFSLKDLLRPILETYKAQAEEKGISILTELSSDLPDYLRGDPLRISQILNNLLNNALKFTHRGSVELKIKSSALAETRLEIQFLVQDTGIGISATKLQTIFQSFSQADSSITKKYGGTGLGLTIVKHLAELMHGRIEVESQEGAGSTFSLFLPLGIADPREIALDEAAVSSENQEREDLQSLRVIAAEDNLANQIYIKHILTYHNCAVTIVNNGLELLQALKFQDYDCVLLDKNMPIMDGLETTKIIRDLEGHTGKHIPIIALTASAILGDRDKLLRQGMDFYLAKPIQEEKLLLILKQIRQSAGLENQISDGEPSHRCGEECRQPADIPEAGKLINQEIFRQEARLFGREVMLLSIENFLENYQTWLEIIKTDLEAYDLEKLEKSAHRLASALSCLYAMKVFKAAGELERAAQAGEWPKSQKLYRALRELMPPLVEELQEVKETLADDSPHSGQSR</sequence>
<dbReference type="InterPro" id="IPR036641">
    <property type="entry name" value="HPT_dom_sf"/>
</dbReference>
<dbReference type="SMART" id="SM00448">
    <property type="entry name" value="REC"/>
    <property type="match status" value="1"/>
</dbReference>
<evidence type="ECO:0000256" key="4">
    <source>
        <dbReference type="ARBA" id="ARBA00018672"/>
    </source>
</evidence>
<dbReference type="OrthoDB" id="9801841at2"/>
<dbReference type="Pfam" id="PF01590">
    <property type="entry name" value="GAF"/>
    <property type="match status" value="1"/>
</dbReference>
<feature type="domain" description="Protein kinase" evidence="14">
    <location>
        <begin position="1"/>
        <end position="188"/>
    </location>
</feature>
<dbReference type="Pfam" id="PF02518">
    <property type="entry name" value="HATPase_c"/>
    <property type="match status" value="1"/>
</dbReference>
<dbReference type="CDD" id="cd17546">
    <property type="entry name" value="REC_hyHK_CKI1_RcsC-like"/>
    <property type="match status" value="1"/>
</dbReference>
<feature type="domain" description="Response regulatory" evidence="16">
    <location>
        <begin position="1656"/>
        <end position="1774"/>
    </location>
</feature>
<evidence type="ECO:0000256" key="5">
    <source>
        <dbReference type="ARBA" id="ARBA00022553"/>
    </source>
</evidence>
<keyword evidence="19" id="KW-1185">Reference proteome</keyword>
<dbReference type="SMART" id="SM00388">
    <property type="entry name" value="HisKA"/>
    <property type="match status" value="1"/>
</dbReference>
<dbReference type="InterPro" id="IPR011006">
    <property type="entry name" value="CheY-like_superfamily"/>
</dbReference>
<evidence type="ECO:0000259" key="17">
    <source>
        <dbReference type="PROSITE" id="PS50894"/>
    </source>
</evidence>
<organism evidence="18 19">
    <name type="scientific">Desulfosporosinus hippei DSM 8344</name>
    <dbReference type="NCBI Taxonomy" id="1121419"/>
    <lineage>
        <taxon>Bacteria</taxon>
        <taxon>Bacillati</taxon>
        <taxon>Bacillota</taxon>
        <taxon>Clostridia</taxon>
        <taxon>Eubacteriales</taxon>
        <taxon>Desulfitobacteriaceae</taxon>
        <taxon>Desulfosporosinus</taxon>
    </lineage>
</organism>
<dbReference type="InterPro" id="IPR000719">
    <property type="entry name" value="Prot_kinase_dom"/>
</dbReference>
<dbReference type="InterPro" id="IPR001789">
    <property type="entry name" value="Sig_transdc_resp-reg_receiver"/>
</dbReference>
<dbReference type="FunFam" id="3.30.565.10:FF:000010">
    <property type="entry name" value="Sensor histidine kinase RcsC"/>
    <property type="match status" value="1"/>
</dbReference>
<dbReference type="InterPro" id="IPR003018">
    <property type="entry name" value="GAF"/>
</dbReference>
<proteinExistence type="inferred from homology"/>
<dbReference type="CDD" id="cd00082">
    <property type="entry name" value="HisKA"/>
    <property type="match status" value="1"/>
</dbReference>
<comment type="function">
    <text evidence="9">May play the central regulatory role in sporulation. It may be an element of the effector pathway responsible for the activation of sporulation genes in response to nutritional stress. Spo0A may act in concert with spo0H (a sigma factor) to control the expression of some genes that are critical to the sporulation process.</text>
</comment>
<accession>A0A1G8EVX1</accession>
<dbReference type="Proteomes" id="UP000198656">
    <property type="component" value="Unassembled WGS sequence"/>
</dbReference>
<evidence type="ECO:0000259" key="16">
    <source>
        <dbReference type="PROSITE" id="PS50110"/>
    </source>
</evidence>
<keyword evidence="5 12" id="KW-0597">Phosphoprotein</keyword>
<dbReference type="SUPFAM" id="SSF55781">
    <property type="entry name" value="GAF domain-like"/>
    <property type="match status" value="1"/>
</dbReference>
<gene>
    <name evidence="18" type="ORF">SAMN05443529_11819</name>
</gene>
<evidence type="ECO:0000259" key="14">
    <source>
        <dbReference type="PROSITE" id="PS50011"/>
    </source>
</evidence>
<evidence type="ECO:0000256" key="12">
    <source>
        <dbReference type="PROSITE-ProRule" id="PRU00169"/>
    </source>
</evidence>
<comment type="similarity">
    <text evidence="2">In the N-terminal section; belongs to the phytochrome family.</text>
</comment>
<dbReference type="SUPFAM" id="SSF52540">
    <property type="entry name" value="P-loop containing nucleoside triphosphate hydrolases"/>
    <property type="match status" value="1"/>
</dbReference>
<dbReference type="InterPro" id="IPR004358">
    <property type="entry name" value="Sig_transdc_His_kin-like_C"/>
</dbReference>
<evidence type="ECO:0000256" key="13">
    <source>
        <dbReference type="SAM" id="Coils"/>
    </source>
</evidence>
<feature type="modified residue" description="Phosphohistidine" evidence="11">
    <location>
        <position position="1861"/>
    </location>
</feature>
<dbReference type="InterPro" id="IPR041664">
    <property type="entry name" value="AAA_16"/>
</dbReference>
<evidence type="ECO:0000256" key="6">
    <source>
        <dbReference type="ARBA" id="ARBA00022679"/>
    </source>
</evidence>
<feature type="domain" description="HPt" evidence="17">
    <location>
        <begin position="1822"/>
        <end position="1922"/>
    </location>
</feature>
<dbReference type="Pfam" id="PF01627">
    <property type="entry name" value="Hpt"/>
    <property type="match status" value="1"/>
</dbReference>
<evidence type="ECO:0000256" key="11">
    <source>
        <dbReference type="PROSITE-ProRule" id="PRU00110"/>
    </source>
</evidence>
<dbReference type="PROSITE" id="PS50011">
    <property type="entry name" value="PROTEIN_KINASE_DOM"/>
    <property type="match status" value="1"/>
</dbReference>